<dbReference type="RefSeq" id="XP_006676745.1">
    <property type="nucleotide sequence ID" value="XM_006676682.1"/>
</dbReference>
<dbReference type="AlphaFoldDB" id="F4NWX4"/>
<keyword evidence="3" id="KW-1185">Reference proteome</keyword>
<sequence>MVVGDALAAARVTSILDAAKSATWANGSTSAAAGGSASSPLTVAERVSAEETSGKLSVSLSGLITVAAASDCLMPSFSSPASAVQAAALLALASICATEFFIFLSRESSDCAATGWMCEKRLLWFWL</sequence>
<keyword evidence="1" id="KW-0812">Transmembrane</keyword>
<accession>F4NWX4</accession>
<organism evidence="2 3">
    <name type="scientific">Batrachochytrium dendrobatidis (strain JAM81 / FGSC 10211)</name>
    <name type="common">Frog chytrid fungus</name>
    <dbReference type="NCBI Taxonomy" id="684364"/>
    <lineage>
        <taxon>Eukaryota</taxon>
        <taxon>Fungi</taxon>
        <taxon>Fungi incertae sedis</taxon>
        <taxon>Chytridiomycota</taxon>
        <taxon>Chytridiomycota incertae sedis</taxon>
        <taxon>Chytridiomycetes</taxon>
        <taxon>Rhizophydiales</taxon>
        <taxon>Rhizophydiales incertae sedis</taxon>
        <taxon>Batrachochytrium</taxon>
    </lineage>
</organism>
<dbReference type="Proteomes" id="UP000007241">
    <property type="component" value="Unassembled WGS sequence"/>
</dbReference>
<dbReference type="EMBL" id="GL882880">
    <property type="protein sequence ID" value="EGF82897.1"/>
    <property type="molecule type" value="Genomic_DNA"/>
</dbReference>
<dbReference type="InParanoid" id="F4NWX4"/>
<dbReference type="GeneID" id="18240027"/>
<evidence type="ECO:0000313" key="2">
    <source>
        <dbReference type="EMBL" id="EGF82897.1"/>
    </source>
</evidence>
<evidence type="ECO:0000256" key="1">
    <source>
        <dbReference type="SAM" id="Phobius"/>
    </source>
</evidence>
<keyword evidence="1" id="KW-1133">Transmembrane helix</keyword>
<feature type="non-terminal residue" evidence="2">
    <location>
        <position position="127"/>
    </location>
</feature>
<keyword evidence="1" id="KW-0472">Membrane</keyword>
<reference evidence="2 3" key="1">
    <citation type="submission" date="2009-12" db="EMBL/GenBank/DDBJ databases">
        <title>The draft genome of Batrachochytrium dendrobatidis.</title>
        <authorList>
            <consortium name="US DOE Joint Genome Institute (JGI-PGF)"/>
            <person name="Kuo A."/>
            <person name="Salamov A."/>
            <person name="Schmutz J."/>
            <person name="Lucas S."/>
            <person name="Pitluck S."/>
            <person name="Rosenblum E."/>
            <person name="Stajich J."/>
            <person name="Eisen M."/>
            <person name="Grigoriev I.V."/>
        </authorList>
    </citation>
    <scope>NUCLEOTIDE SEQUENCE [LARGE SCALE GENOMIC DNA]</scope>
    <source>
        <strain evidence="3">JAM81 / FGSC 10211</strain>
    </source>
</reference>
<name>F4NWX4_BATDJ</name>
<evidence type="ECO:0000313" key="3">
    <source>
        <dbReference type="Proteomes" id="UP000007241"/>
    </source>
</evidence>
<feature type="transmembrane region" description="Helical" evidence="1">
    <location>
        <begin position="83"/>
        <end position="104"/>
    </location>
</feature>
<dbReference type="HOGENOM" id="CLU_1975716_0_0_1"/>
<gene>
    <name evidence="2" type="ORF">BATDEDRAFT_31410</name>
</gene>
<proteinExistence type="predicted"/>
<protein>
    <submittedName>
        <fullName evidence="2">Expressed protein</fullName>
    </submittedName>
</protein>